<evidence type="ECO:0000313" key="1">
    <source>
        <dbReference type="EMBL" id="KAH6933888.1"/>
    </source>
</evidence>
<protein>
    <submittedName>
        <fullName evidence="1">Uncharacterized protein</fullName>
    </submittedName>
</protein>
<dbReference type="Proteomes" id="UP000821845">
    <property type="component" value="Chromosome 4"/>
</dbReference>
<proteinExistence type="predicted"/>
<comment type="caution">
    <text evidence="1">The sequence shown here is derived from an EMBL/GenBank/DDBJ whole genome shotgun (WGS) entry which is preliminary data.</text>
</comment>
<organism evidence="1 2">
    <name type="scientific">Hyalomma asiaticum</name>
    <name type="common">Tick</name>
    <dbReference type="NCBI Taxonomy" id="266040"/>
    <lineage>
        <taxon>Eukaryota</taxon>
        <taxon>Metazoa</taxon>
        <taxon>Ecdysozoa</taxon>
        <taxon>Arthropoda</taxon>
        <taxon>Chelicerata</taxon>
        <taxon>Arachnida</taxon>
        <taxon>Acari</taxon>
        <taxon>Parasitiformes</taxon>
        <taxon>Ixodida</taxon>
        <taxon>Ixodoidea</taxon>
        <taxon>Ixodidae</taxon>
        <taxon>Hyalomminae</taxon>
        <taxon>Hyalomma</taxon>
    </lineage>
</organism>
<evidence type="ECO:0000313" key="2">
    <source>
        <dbReference type="Proteomes" id="UP000821845"/>
    </source>
</evidence>
<gene>
    <name evidence="1" type="ORF">HPB50_018669</name>
</gene>
<dbReference type="EMBL" id="CM023484">
    <property type="protein sequence ID" value="KAH6933888.1"/>
    <property type="molecule type" value="Genomic_DNA"/>
</dbReference>
<accession>A0ACB7SJG8</accession>
<sequence length="114" mass="11958">MTDPKAPKQTTGAVLLRLEARRSPSPPSAAAAQSGNGRRRERGGSYKACMAGDDVGEGGVCCVAAFPFFAGFPASWPLATPPPVRQTASGPPARKRGPRGRFLDEVVSSWAFDL</sequence>
<name>A0ACB7SJG8_HYAAI</name>
<reference evidence="1" key="1">
    <citation type="submission" date="2020-05" db="EMBL/GenBank/DDBJ databases">
        <title>Large-scale comparative analyses of tick genomes elucidate their genetic diversity and vector capacities.</title>
        <authorList>
            <person name="Jia N."/>
            <person name="Wang J."/>
            <person name="Shi W."/>
            <person name="Du L."/>
            <person name="Sun Y."/>
            <person name="Zhan W."/>
            <person name="Jiang J."/>
            <person name="Wang Q."/>
            <person name="Zhang B."/>
            <person name="Ji P."/>
            <person name="Sakyi L.B."/>
            <person name="Cui X."/>
            <person name="Yuan T."/>
            <person name="Jiang B."/>
            <person name="Yang W."/>
            <person name="Lam T.T.-Y."/>
            <person name="Chang Q."/>
            <person name="Ding S."/>
            <person name="Wang X."/>
            <person name="Zhu J."/>
            <person name="Ruan X."/>
            <person name="Zhao L."/>
            <person name="Wei J."/>
            <person name="Que T."/>
            <person name="Du C."/>
            <person name="Cheng J."/>
            <person name="Dai P."/>
            <person name="Han X."/>
            <person name="Huang E."/>
            <person name="Gao Y."/>
            <person name="Liu J."/>
            <person name="Shao H."/>
            <person name="Ye R."/>
            <person name="Li L."/>
            <person name="Wei W."/>
            <person name="Wang X."/>
            <person name="Wang C."/>
            <person name="Yang T."/>
            <person name="Huo Q."/>
            <person name="Li W."/>
            <person name="Guo W."/>
            <person name="Chen H."/>
            <person name="Zhou L."/>
            <person name="Ni X."/>
            <person name="Tian J."/>
            <person name="Zhou Y."/>
            <person name="Sheng Y."/>
            <person name="Liu T."/>
            <person name="Pan Y."/>
            <person name="Xia L."/>
            <person name="Li J."/>
            <person name="Zhao F."/>
            <person name="Cao W."/>
        </authorList>
    </citation>
    <scope>NUCLEOTIDE SEQUENCE</scope>
    <source>
        <strain evidence="1">Hyas-2018</strain>
    </source>
</reference>
<keyword evidence="2" id="KW-1185">Reference proteome</keyword>